<gene>
    <name evidence="2" type="ORF">EJ913_06235</name>
</gene>
<evidence type="ECO:0000313" key="2">
    <source>
        <dbReference type="EMBL" id="RUQ74633.1"/>
    </source>
</evidence>
<dbReference type="Proteomes" id="UP000280346">
    <property type="component" value="Unassembled WGS sequence"/>
</dbReference>
<comment type="caution">
    <text evidence="2">The sequence shown here is derived from an EMBL/GenBank/DDBJ whole genome shotgun (WGS) entry which is preliminary data.</text>
</comment>
<sequence length="314" mass="34888">MADSKTILVTGGAGYLGSILVPALLDAGHTVTVLDSFLFRQAPLAHVCAHPNFDIVRGDARSEEMLRPLIKNADVVIPLAALVGAPLCDADTLAAASTNRDAVLTLVRLLSKDQRIMMPVTNSGYGIGEKGKFCTEDTPLRPISLYGRTKVEAEAAVLERGNAISFRLATVFGMAPRMRIDLLVNDFVHRAVHDRAIVLFEPHFKRNYIHIRDVARAFLHGLDRFETMRDRPYNVGLSDANLSKWELCEVIVRHLPKFVFMEAPIGEDPDKRDYIVSNERIEATGYAPAFSLDDGIRELIKGYRMLRNGRYGNV</sequence>
<proteinExistence type="predicted"/>
<feature type="domain" description="NAD-dependent epimerase/dehydratase" evidence="1">
    <location>
        <begin position="7"/>
        <end position="236"/>
    </location>
</feature>
<dbReference type="PANTHER" id="PTHR43245:SF23">
    <property type="entry name" value="NAD(P)-BINDING DOMAIN-CONTAINING PROTEIN"/>
    <property type="match status" value="1"/>
</dbReference>
<reference evidence="2 3" key="1">
    <citation type="submission" date="2018-12" db="EMBL/GenBank/DDBJ databases">
        <authorList>
            <person name="Yang Y."/>
        </authorList>
    </citation>
    <scope>NUCLEOTIDE SEQUENCE [LARGE SCALE GENOMIC DNA]</scope>
    <source>
        <strain evidence="2 3">GSF71</strain>
    </source>
</reference>
<dbReference type="Gene3D" id="3.40.50.720">
    <property type="entry name" value="NAD(P)-binding Rossmann-like Domain"/>
    <property type="match status" value="1"/>
</dbReference>
<protein>
    <submittedName>
        <fullName evidence="2">NAD(P)-dependent oxidoreductase</fullName>
    </submittedName>
</protein>
<dbReference type="PANTHER" id="PTHR43245">
    <property type="entry name" value="BIFUNCTIONAL POLYMYXIN RESISTANCE PROTEIN ARNA"/>
    <property type="match status" value="1"/>
</dbReference>
<accession>A0A3S0V868</accession>
<dbReference type="RefSeq" id="WP_126995867.1">
    <property type="nucleotide sequence ID" value="NZ_JBNPXW010000006.1"/>
</dbReference>
<keyword evidence="3" id="KW-1185">Reference proteome</keyword>
<dbReference type="SUPFAM" id="SSF51735">
    <property type="entry name" value="NAD(P)-binding Rossmann-fold domains"/>
    <property type="match status" value="1"/>
</dbReference>
<evidence type="ECO:0000313" key="3">
    <source>
        <dbReference type="Proteomes" id="UP000280346"/>
    </source>
</evidence>
<dbReference type="OrthoDB" id="9795501at2"/>
<dbReference type="CDD" id="cd08946">
    <property type="entry name" value="SDR_e"/>
    <property type="match status" value="1"/>
</dbReference>
<dbReference type="Pfam" id="PF01370">
    <property type="entry name" value="Epimerase"/>
    <property type="match status" value="1"/>
</dbReference>
<dbReference type="EMBL" id="RZIJ01000003">
    <property type="protein sequence ID" value="RUQ74633.1"/>
    <property type="molecule type" value="Genomic_DNA"/>
</dbReference>
<organism evidence="2 3">
    <name type="scientific">Azospirillum doebereinerae</name>
    <dbReference type="NCBI Taxonomy" id="92933"/>
    <lineage>
        <taxon>Bacteria</taxon>
        <taxon>Pseudomonadati</taxon>
        <taxon>Pseudomonadota</taxon>
        <taxon>Alphaproteobacteria</taxon>
        <taxon>Rhodospirillales</taxon>
        <taxon>Azospirillaceae</taxon>
        <taxon>Azospirillum</taxon>
    </lineage>
</organism>
<evidence type="ECO:0000259" key="1">
    <source>
        <dbReference type="Pfam" id="PF01370"/>
    </source>
</evidence>
<dbReference type="InterPro" id="IPR036291">
    <property type="entry name" value="NAD(P)-bd_dom_sf"/>
</dbReference>
<dbReference type="InterPro" id="IPR050177">
    <property type="entry name" value="Lipid_A_modif_metabolic_enz"/>
</dbReference>
<dbReference type="AlphaFoldDB" id="A0A3S0V868"/>
<name>A0A3S0V868_9PROT</name>
<dbReference type="InterPro" id="IPR001509">
    <property type="entry name" value="Epimerase_deHydtase"/>
</dbReference>